<accession>A0ABU3EJ46</accession>
<dbReference type="RefSeq" id="WP_311761332.1">
    <property type="nucleotide sequence ID" value="NZ_JAVRQI010000019.1"/>
</dbReference>
<dbReference type="Gene3D" id="3.40.605.10">
    <property type="entry name" value="Aldehyde Dehydrogenase, Chain A, domain 1"/>
    <property type="match status" value="1"/>
</dbReference>
<evidence type="ECO:0000259" key="5">
    <source>
        <dbReference type="Pfam" id="PF00171"/>
    </source>
</evidence>
<feature type="domain" description="Aldehyde dehydrogenase" evidence="5">
    <location>
        <begin position="23"/>
        <end position="467"/>
    </location>
</feature>
<evidence type="ECO:0000313" key="7">
    <source>
        <dbReference type="Proteomes" id="UP001251085"/>
    </source>
</evidence>
<comment type="caution">
    <text evidence="6">The sequence shown here is derived from an EMBL/GenBank/DDBJ whole genome shotgun (WGS) entry which is preliminary data.</text>
</comment>
<reference evidence="7" key="1">
    <citation type="submission" date="2023-07" db="EMBL/GenBank/DDBJ databases">
        <title>Characterization of two Paracoccaceae strains isolated from Phycosphere and proposal of Xinfangfangia lacusdiani sp. nov.</title>
        <authorList>
            <person name="Deng Y."/>
            <person name="Zhang Y.Q."/>
        </authorList>
    </citation>
    <scope>NUCLEOTIDE SEQUENCE [LARGE SCALE GENOMIC DNA]</scope>
    <source>
        <strain evidence="7">CPCC 101403</strain>
    </source>
</reference>
<dbReference type="PANTHER" id="PTHR42804">
    <property type="entry name" value="ALDEHYDE DEHYDROGENASE"/>
    <property type="match status" value="1"/>
</dbReference>
<dbReference type="Gene3D" id="3.40.309.10">
    <property type="entry name" value="Aldehyde Dehydrogenase, Chain A, domain 2"/>
    <property type="match status" value="1"/>
</dbReference>
<dbReference type="PANTHER" id="PTHR42804:SF1">
    <property type="entry name" value="ALDEHYDE DEHYDROGENASE-RELATED"/>
    <property type="match status" value="1"/>
</dbReference>
<protein>
    <submittedName>
        <fullName evidence="6">Aldehyde dehydrogenase family protein</fullName>
    </submittedName>
</protein>
<dbReference type="SUPFAM" id="SSF53720">
    <property type="entry name" value="ALDH-like"/>
    <property type="match status" value="1"/>
</dbReference>
<name>A0ABU3EJ46_9RHOB</name>
<evidence type="ECO:0000256" key="3">
    <source>
        <dbReference type="PROSITE-ProRule" id="PRU10007"/>
    </source>
</evidence>
<dbReference type="PROSITE" id="PS00687">
    <property type="entry name" value="ALDEHYDE_DEHYDR_GLU"/>
    <property type="match status" value="1"/>
</dbReference>
<comment type="similarity">
    <text evidence="1 4">Belongs to the aldehyde dehydrogenase family.</text>
</comment>
<organism evidence="6 7">
    <name type="scientific">Paracoccus broussonetiae</name>
    <dbReference type="NCBI Taxonomy" id="3075834"/>
    <lineage>
        <taxon>Bacteria</taxon>
        <taxon>Pseudomonadati</taxon>
        <taxon>Pseudomonadota</taxon>
        <taxon>Alphaproteobacteria</taxon>
        <taxon>Rhodobacterales</taxon>
        <taxon>Paracoccaceae</taxon>
        <taxon>Paracoccus</taxon>
    </lineage>
</organism>
<evidence type="ECO:0000256" key="1">
    <source>
        <dbReference type="ARBA" id="ARBA00009986"/>
    </source>
</evidence>
<dbReference type="CDD" id="cd07138">
    <property type="entry name" value="ALDH_CddD_SSP0762"/>
    <property type="match status" value="1"/>
</dbReference>
<dbReference type="InterPro" id="IPR029510">
    <property type="entry name" value="Ald_DH_CS_GLU"/>
</dbReference>
<evidence type="ECO:0000313" key="6">
    <source>
        <dbReference type="EMBL" id="MDT1064244.1"/>
    </source>
</evidence>
<dbReference type="InterPro" id="IPR016162">
    <property type="entry name" value="Ald_DH_N"/>
</dbReference>
<sequence>MRGLDRFYIGGEWVLPEPGAALADVVDPATGRRVAQVALGSAADVGKAVAAARAAFPAFSALPILERAALIRRVRDGCLARAADLAAAISQEMGAPLPFAGEVHVPGGISHLEEILRVLDRFEWQRMQGTTLITKEAIGVVGMITPWNWPLNQTLCNIAPALAAGCTMILKPSELAPLSAALLAEIMDEAGVPAGVFNLVNGDGPGVGAALATHPGVDMISFTGSTRAGVLVQKAAADTVKRVTLELGGKSANILLPDVDLRDAVAKGVARCMANGGQSCNAPTRMLVPRDRLDEVRALAREAAEGIAVGDPSRPGAIGPLANRAQFLKVQDMISAAIAEGAEVVAGGTGRPPGLDHGYHARPTILIAHPDMAIAREEVFGPVLTLLAYEDVEDAVRIANDTIYGLAGYVAGRDGEEARRVAGQIRAGTVHVNYPARDPGAPFGGFKQSGLGREWGEFGLEDFLEIKGIVGYGAP</sequence>
<evidence type="ECO:0000256" key="4">
    <source>
        <dbReference type="RuleBase" id="RU003345"/>
    </source>
</evidence>
<dbReference type="InterPro" id="IPR016163">
    <property type="entry name" value="Ald_DH_C"/>
</dbReference>
<dbReference type="EMBL" id="JAVRQI010000019">
    <property type="protein sequence ID" value="MDT1064244.1"/>
    <property type="molecule type" value="Genomic_DNA"/>
</dbReference>
<keyword evidence="2 4" id="KW-0560">Oxidoreductase</keyword>
<gene>
    <name evidence="6" type="ORF">RM190_20440</name>
</gene>
<dbReference type="InterPro" id="IPR016161">
    <property type="entry name" value="Ald_DH/histidinol_DH"/>
</dbReference>
<keyword evidence="7" id="KW-1185">Reference proteome</keyword>
<evidence type="ECO:0000256" key="2">
    <source>
        <dbReference type="ARBA" id="ARBA00023002"/>
    </source>
</evidence>
<feature type="active site" evidence="3">
    <location>
        <position position="246"/>
    </location>
</feature>
<proteinExistence type="inferred from homology"/>
<dbReference type="Pfam" id="PF00171">
    <property type="entry name" value="Aldedh"/>
    <property type="match status" value="1"/>
</dbReference>
<dbReference type="Proteomes" id="UP001251085">
    <property type="component" value="Unassembled WGS sequence"/>
</dbReference>
<dbReference type="InterPro" id="IPR015590">
    <property type="entry name" value="Aldehyde_DH_dom"/>
</dbReference>